<dbReference type="Pfam" id="PF13202">
    <property type="entry name" value="EF-hand_5"/>
    <property type="match status" value="1"/>
</dbReference>
<dbReference type="Gene3D" id="1.10.287.70">
    <property type="match status" value="1"/>
</dbReference>
<dbReference type="InterPro" id="IPR002048">
    <property type="entry name" value="EF_hand_dom"/>
</dbReference>
<dbReference type="PANTHER" id="PTHR11537:SF254">
    <property type="entry name" value="POTASSIUM VOLTAGE-GATED CHANNEL PROTEIN SHAB"/>
    <property type="match status" value="1"/>
</dbReference>
<dbReference type="GO" id="GO:0001508">
    <property type="term" value="P:action potential"/>
    <property type="evidence" value="ECO:0007669"/>
    <property type="project" value="TreeGrafter"/>
</dbReference>
<dbReference type="AlphaFoldDB" id="A0A7S0AJQ7"/>
<keyword evidence="5 10" id="KW-1133">Transmembrane helix</keyword>
<evidence type="ECO:0000256" key="4">
    <source>
        <dbReference type="ARBA" id="ARBA00022837"/>
    </source>
</evidence>
<proteinExistence type="predicted"/>
<feature type="domain" description="EF-hand" evidence="11">
    <location>
        <begin position="67"/>
        <end position="102"/>
    </location>
</feature>
<dbReference type="GO" id="GO:0005249">
    <property type="term" value="F:voltage-gated potassium channel activity"/>
    <property type="evidence" value="ECO:0007669"/>
    <property type="project" value="InterPro"/>
</dbReference>
<evidence type="ECO:0000256" key="9">
    <source>
        <dbReference type="SAM" id="MobiDB-lite"/>
    </source>
</evidence>
<evidence type="ECO:0000256" key="3">
    <source>
        <dbReference type="ARBA" id="ARBA00022692"/>
    </source>
</evidence>
<evidence type="ECO:0000256" key="8">
    <source>
        <dbReference type="ARBA" id="ARBA00023303"/>
    </source>
</evidence>
<accession>A0A7S0AJQ7</accession>
<dbReference type="PROSITE" id="PS50222">
    <property type="entry name" value="EF_HAND_2"/>
    <property type="match status" value="2"/>
</dbReference>
<dbReference type="SUPFAM" id="SSF47473">
    <property type="entry name" value="EF-hand"/>
    <property type="match status" value="1"/>
</dbReference>
<evidence type="ECO:0000256" key="6">
    <source>
        <dbReference type="ARBA" id="ARBA00023065"/>
    </source>
</evidence>
<feature type="transmembrane region" description="Helical" evidence="10">
    <location>
        <begin position="15"/>
        <end position="42"/>
    </location>
</feature>
<dbReference type="GO" id="GO:0008076">
    <property type="term" value="C:voltage-gated potassium channel complex"/>
    <property type="evidence" value="ECO:0007669"/>
    <property type="project" value="InterPro"/>
</dbReference>
<dbReference type="SUPFAM" id="SSF81324">
    <property type="entry name" value="Voltage-gated potassium channels"/>
    <property type="match status" value="1"/>
</dbReference>
<keyword evidence="3 10" id="KW-0812">Transmembrane</keyword>
<dbReference type="PANTHER" id="PTHR11537">
    <property type="entry name" value="VOLTAGE-GATED POTASSIUM CHANNEL"/>
    <property type="match status" value="1"/>
</dbReference>
<dbReference type="InterPro" id="IPR028325">
    <property type="entry name" value="VG_K_chnl"/>
</dbReference>
<evidence type="ECO:0000259" key="11">
    <source>
        <dbReference type="PROSITE" id="PS50222"/>
    </source>
</evidence>
<gene>
    <name evidence="12" type="ORF">PBAH0796_LOCUS17436</name>
</gene>
<dbReference type="PROSITE" id="PS00018">
    <property type="entry name" value="EF_HAND_1"/>
    <property type="match status" value="1"/>
</dbReference>
<dbReference type="SMART" id="SM00054">
    <property type="entry name" value="EFh"/>
    <property type="match status" value="2"/>
</dbReference>
<evidence type="ECO:0000313" key="12">
    <source>
        <dbReference type="EMBL" id="CAD8365540.1"/>
    </source>
</evidence>
<feature type="region of interest" description="Disordered" evidence="9">
    <location>
        <begin position="188"/>
        <end position="216"/>
    </location>
</feature>
<name>A0A7S0AJQ7_9DINO</name>
<keyword evidence="6" id="KW-0406">Ion transport</keyword>
<dbReference type="GO" id="GO:0005509">
    <property type="term" value="F:calcium ion binding"/>
    <property type="evidence" value="ECO:0007669"/>
    <property type="project" value="InterPro"/>
</dbReference>
<dbReference type="CDD" id="cd00051">
    <property type="entry name" value="EFh"/>
    <property type="match status" value="1"/>
</dbReference>
<comment type="subcellular location">
    <subcellularLocation>
        <location evidence="1">Membrane</location>
        <topology evidence="1">Multi-pass membrane protein</topology>
    </subcellularLocation>
</comment>
<dbReference type="InterPro" id="IPR018247">
    <property type="entry name" value="EF_Hand_1_Ca_BS"/>
</dbReference>
<feature type="domain" description="EF-hand" evidence="11">
    <location>
        <begin position="103"/>
        <end position="138"/>
    </location>
</feature>
<organism evidence="12">
    <name type="scientific">Pyrodinium bahamense</name>
    <dbReference type="NCBI Taxonomy" id="73915"/>
    <lineage>
        <taxon>Eukaryota</taxon>
        <taxon>Sar</taxon>
        <taxon>Alveolata</taxon>
        <taxon>Dinophyceae</taxon>
        <taxon>Gonyaulacales</taxon>
        <taxon>Pyrocystaceae</taxon>
        <taxon>Pyrodinium</taxon>
    </lineage>
</organism>
<reference evidence="12" key="1">
    <citation type="submission" date="2021-01" db="EMBL/GenBank/DDBJ databases">
        <authorList>
            <person name="Corre E."/>
            <person name="Pelletier E."/>
            <person name="Niang G."/>
            <person name="Scheremetjew M."/>
            <person name="Finn R."/>
            <person name="Kale V."/>
            <person name="Holt S."/>
            <person name="Cochrane G."/>
            <person name="Meng A."/>
            <person name="Brown T."/>
            <person name="Cohen L."/>
        </authorList>
    </citation>
    <scope>NUCLEOTIDE SEQUENCE</scope>
    <source>
        <strain evidence="12">Pbaha01</strain>
    </source>
</reference>
<evidence type="ECO:0000256" key="2">
    <source>
        <dbReference type="ARBA" id="ARBA00022448"/>
    </source>
</evidence>
<dbReference type="Gene3D" id="1.10.238.10">
    <property type="entry name" value="EF-hand"/>
    <property type="match status" value="1"/>
</dbReference>
<protein>
    <recommendedName>
        <fullName evidence="11">EF-hand domain-containing protein</fullName>
    </recommendedName>
</protein>
<keyword evidence="4" id="KW-0106">Calcium</keyword>
<keyword evidence="8" id="KW-0407">Ion channel</keyword>
<dbReference type="EMBL" id="HBEG01028650">
    <property type="protein sequence ID" value="CAD8365540.1"/>
    <property type="molecule type" value="Transcribed_RNA"/>
</dbReference>
<keyword evidence="7 10" id="KW-0472">Membrane</keyword>
<evidence type="ECO:0000256" key="1">
    <source>
        <dbReference type="ARBA" id="ARBA00004141"/>
    </source>
</evidence>
<evidence type="ECO:0000256" key="10">
    <source>
        <dbReference type="SAM" id="Phobius"/>
    </source>
</evidence>
<dbReference type="InterPro" id="IPR011992">
    <property type="entry name" value="EF-hand-dom_pair"/>
</dbReference>
<evidence type="ECO:0000256" key="7">
    <source>
        <dbReference type="ARBA" id="ARBA00023136"/>
    </source>
</evidence>
<evidence type="ECO:0000256" key="5">
    <source>
        <dbReference type="ARBA" id="ARBA00022989"/>
    </source>
</evidence>
<keyword evidence="2" id="KW-0813">Transport</keyword>
<dbReference type="Pfam" id="PF13833">
    <property type="entry name" value="EF-hand_8"/>
    <property type="match status" value="1"/>
</dbReference>
<dbReference type="InterPro" id="IPR013099">
    <property type="entry name" value="K_chnl_dom"/>
</dbReference>
<sequence>MTTVGYGDQVPRSSAGYVIVSLLMIVSALYMAMPIGIVGSAFNRVWEDRDRLLLLQRFREHLGQKGYTAKDIPELFLFFDEDKDGGLSLKEFTQMMSSVQLGIHEDRLVKLFHVFDRNGNGSVDDAELVRVLFPKTFCEIYGPLQRARKERRHSVQGFPVRRQEVTEINAFRPSVVLSPAPCAVGDDALSEPSSFPSENVHYENPLDNPHERAVSL</sequence>
<dbReference type="Pfam" id="PF07885">
    <property type="entry name" value="Ion_trans_2"/>
    <property type="match status" value="1"/>
</dbReference>